<dbReference type="HOGENOM" id="CLU_1507605_0_0_11"/>
<dbReference type="InterPro" id="IPR006748">
    <property type="entry name" value="NH2Glyco/OHUrea_AB-resist_kin"/>
</dbReference>
<protein>
    <submittedName>
        <fullName evidence="1">Aminoglycoside/hydroxyurea antibiotic resistance kinase</fullName>
    </submittedName>
</protein>
<dbReference type="GO" id="GO:0016301">
    <property type="term" value="F:kinase activity"/>
    <property type="evidence" value="ECO:0007669"/>
    <property type="project" value="UniProtKB-KW"/>
</dbReference>
<dbReference type="GO" id="GO:0016773">
    <property type="term" value="F:phosphotransferase activity, alcohol group as acceptor"/>
    <property type="evidence" value="ECO:0007669"/>
    <property type="project" value="InterPro"/>
</dbReference>
<accession>A0A076MQ47</accession>
<dbReference type="Pfam" id="PF04655">
    <property type="entry name" value="APH_6_hur"/>
    <property type="match status" value="1"/>
</dbReference>
<organism evidence="1 2">
    <name type="scientific">Amycolatopsis methanolica 239</name>
    <dbReference type="NCBI Taxonomy" id="1068978"/>
    <lineage>
        <taxon>Bacteria</taxon>
        <taxon>Bacillati</taxon>
        <taxon>Actinomycetota</taxon>
        <taxon>Actinomycetes</taxon>
        <taxon>Pseudonocardiales</taxon>
        <taxon>Pseudonocardiaceae</taxon>
        <taxon>Amycolatopsis</taxon>
        <taxon>Amycolatopsis methanolica group</taxon>
    </lineage>
</organism>
<dbReference type="AlphaFoldDB" id="A0A076MQ47"/>
<keyword evidence="1" id="KW-0418">Kinase</keyword>
<dbReference type="GO" id="GO:0019748">
    <property type="term" value="P:secondary metabolic process"/>
    <property type="evidence" value="ECO:0007669"/>
    <property type="project" value="InterPro"/>
</dbReference>
<name>A0A076MQ47_AMYME</name>
<sequence length="178" mass="19654">MRVPGEFSQRLIDNEGDVVRPWLAALPDLVAWCCRRWGLVIEGPPWHGYTALVFPVRRDGEPLVLNLAWQDDGTRDEPMALSAWDGRGAVRLLESARGALLLERLDASRPLLTEPLDKALETTRGLLHRLTVPAPPLGRTLRDEAVRFAEEMPADWTRLGGPVPKRLLDAASGSPAIG</sequence>
<dbReference type="STRING" id="1068978.AMETH_0964"/>
<proteinExistence type="predicted"/>
<dbReference type="EMBL" id="CP009110">
    <property type="protein sequence ID" value="AIJ21056.1"/>
    <property type="molecule type" value="Genomic_DNA"/>
</dbReference>
<dbReference type="Proteomes" id="UP000062973">
    <property type="component" value="Chromosome"/>
</dbReference>
<evidence type="ECO:0000313" key="1">
    <source>
        <dbReference type="EMBL" id="AIJ21056.1"/>
    </source>
</evidence>
<evidence type="ECO:0000313" key="2">
    <source>
        <dbReference type="Proteomes" id="UP000062973"/>
    </source>
</evidence>
<keyword evidence="2" id="KW-1185">Reference proteome</keyword>
<dbReference type="PATRIC" id="fig|1068978.7.peg.1008"/>
<gene>
    <name evidence="1" type="primary">hur</name>
    <name evidence="1" type="ORF">AMETH_0964</name>
</gene>
<reference evidence="1 2" key="1">
    <citation type="submission" date="2014-07" db="EMBL/GenBank/DDBJ databases">
        <title>Whole Genome Sequence of the Amycolatopsis methanolica 239.</title>
        <authorList>
            <person name="Tang B."/>
        </authorList>
    </citation>
    <scope>NUCLEOTIDE SEQUENCE [LARGE SCALE GENOMIC DNA]</scope>
    <source>
        <strain evidence="1 2">239</strain>
    </source>
</reference>
<dbReference type="eggNOG" id="COG3570">
    <property type="taxonomic scope" value="Bacteria"/>
</dbReference>
<keyword evidence="1" id="KW-0808">Transferase</keyword>
<dbReference type="KEGG" id="amq:AMETH_0964"/>
<dbReference type="RefSeq" id="WP_017986921.1">
    <property type="nucleotide sequence ID" value="NZ_AQUL01000001.1"/>
</dbReference>